<dbReference type="GO" id="GO:0043022">
    <property type="term" value="F:ribosome binding"/>
    <property type="evidence" value="ECO:0007669"/>
    <property type="project" value="TreeGrafter"/>
</dbReference>
<dbReference type="AlphaFoldDB" id="A0A7S7LE46"/>
<accession>A0A7S7LE46</accession>
<dbReference type="SUPFAM" id="SSF57850">
    <property type="entry name" value="RING/U-box"/>
    <property type="match status" value="1"/>
</dbReference>
<sequence length="1074" mass="122705">MKGKPKGRTEPRLFAKDIKQWVNTNILDHKYEKETIYGGKFGKNKDNLASKDKLCGICMSNLVVFGLDFSLKCFHAICWCCTLRLRYLLKSKECPFCKNTIETLFFTSNPRYFEYLIDDSLEGVADRSLDSDKQEGMNIIEANLGHPKLEQVPKSLIDEKIGVIYESFACRWVFERILEYRCWFPNCRPKFPTKDSEDLHNNLKSYKNTKALGEHLFQDHHVKCCYVCIEKRKTMLLPEHYLYGVKDLSRHLKKGEMFLKPPILPHISCPICKVWCLDKEDFSDHVRNEHFSCQICEEKELSRQSGLFSESSRNEETDLNENNQEGVDELDDEEESTNRVGAQESNSLTRENRLPKITYVYRDYQALKEHWRQKHYPCDHENCMFIVFENESELIFHKATHHSAVNRRGNVTVPIVNSYRQQSQRRVNQLNSSQTTNQRVSNPIDISTPSLCAMDELSNTILTRIKREKPLLWRLVLIHDLNKCIQVVGDEITVKLGLEEKCRDFSSWSLQVINDLFSRNETMIGIIQKLGSTYIKREISAKSFIIEMVALLWGSSHNHSNNTNILQGVKKQFKSIATSPSSFKIFFSPIPEPITIFEDTLKERSGTYKRIPAQLVDRILAEEANWSLLYSDVISMILIALILGLPNIENRRELIKALTSLKDDIQEKNITIISNTSFPRFSFGNLQSSIEIERLKIHPQENTENQIQENINKKQIKQKFISFEKLIKPDEMLISQKVTFLESLNSFLTACFSKISLSQFSEFLPEASDKEKIFDKFKILIGSQTSTEINALSSLYQHTSSLVSSANTIERILGLRAPFYRLAMNTTTFPEDSQTPSTITESLAHRQWLNICTKAFNKICLYDVEIILIYCKACIKTLNDPNFLLLEKQKEELYEKNKEENSSESAPKTVNAHSGVISHSKSLAPSLTSLNSLKINTSGNWTSKTYLSSNSSAPKTVIASSSPIQSGTSFSSTTVSSSSATSSSYQPTTNKPNSIGKTANYAQALKSKESTAKPANENESKPKGIFEFPELISKGENKGKARMKPENPPKWVCILCTHVNSGTRNRCQICSTRK</sequence>
<evidence type="ECO:0000256" key="1">
    <source>
        <dbReference type="ARBA" id="ARBA00022723"/>
    </source>
</evidence>
<feature type="compositionally biased region" description="Polar residues" evidence="5">
    <location>
        <begin position="338"/>
        <end position="347"/>
    </location>
</feature>
<feature type="compositionally biased region" description="Acidic residues" evidence="5">
    <location>
        <begin position="326"/>
        <end position="335"/>
    </location>
</feature>
<dbReference type="InterPro" id="IPR013087">
    <property type="entry name" value="Znf_C2H2_type"/>
</dbReference>
<feature type="domain" description="RanBP2-type" evidence="7">
    <location>
        <begin position="1045"/>
        <end position="1074"/>
    </location>
</feature>
<protein>
    <recommendedName>
        <fullName evidence="10">RING-type E3 ubiquitin transferase</fullName>
    </recommendedName>
</protein>
<feature type="domain" description="RING-type" evidence="6">
    <location>
        <begin position="55"/>
        <end position="98"/>
    </location>
</feature>
<dbReference type="GO" id="GO:0016567">
    <property type="term" value="P:protein ubiquitination"/>
    <property type="evidence" value="ECO:0007669"/>
    <property type="project" value="TreeGrafter"/>
</dbReference>
<dbReference type="GO" id="GO:0072344">
    <property type="term" value="P:rescue of stalled ribosome"/>
    <property type="evidence" value="ECO:0007669"/>
    <property type="project" value="InterPro"/>
</dbReference>
<dbReference type="EMBL" id="CP044416">
    <property type="protein sequence ID" value="QOY40430.1"/>
    <property type="molecule type" value="Genomic_DNA"/>
</dbReference>
<evidence type="ECO:0000313" key="8">
    <source>
        <dbReference type="EMBL" id="QOY40430.1"/>
    </source>
</evidence>
<name>A0A7S7LE46_CRYPV</name>
<dbReference type="VEuPathDB" id="CryptoDB:CPATCC_0006910"/>
<feature type="compositionally biased region" description="Basic and acidic residues" evidence="5">
    <location>
        <begin position="1006"/>
        <end position="1024"/>
    </location>
</feature>
<dbReference type="PROSITE" id="PS50089">
    <property type="entry name" value="ZF_RING_2"/>
    <property type="match status" value="1"/>
</dbReference>
<feature type="region of interest" description="Disordered" evidence="5">
    <location>
        <begin position="307"/>
        <end position="347"/>
    </location>
</feature>
<evidence type="ECO:0000313" key="9">
    <source>
        <dbReference type="Proteomes" id="UP000593906"/>
    </source>
</evidence>
<dbReference type="PROSITE" id="PS50199">
    <property type="entry name" value="ZF_RANBP2_2"/>
    <property type="match status" value="1"/>
</dbReference>
<dbReference type="InterPro" id="IPR044288">
    <property type="entry name" value="ZNF598/HEL2"/>
</dbReference>
<dbReference type="SUPFAM" id="SSF90209">
    <property type="entry name" value="Ran binding protein zinc finger-like"/>
    <property type="match status" value="1"/>
</dbReference>
<dbReference type="GO" id="GO:0008270">
    <property type="term" value="F:zinc ion binding"/>
    <property type="evidence" value="ECO:0007669"/>
    <property type="project" value="UniProtKB-KW"/>
</dbReference>
<keyword evidence="1" id="KW-0479">Metal-binding</keyword>
<evidence type="ECO:0008006" key="10">
    <source>
        <dbReference type="Google" id="ProtNLM"/>
    </source>
</evidence>
<feature type="region of interest" description="Disordered" evidence="5">
    <location>
        <begin position="957"/>
        <end position="1030"/>
    </location>
</feature>
<reference evidence="8 9" key="1">
    <citation type="submission" date="2019-09" db="EMBL/GenBank/DDBJ databases">
        <title>Consistent, comparative and evidence-based genome assembly and annotation for Cryptosporidium parvum, C. hominis and C. tyzzeri.</title>
        <authorList>
            <person name="Baptista R.P."/>
            <person name="Li Y."/>
            <person name="Sateriale A."/>
            <person name="Ansell B."/>
            <person name="Jex A."/>
            <person name="Sanders M."/>
            <person name="Brooks K."/>
            <person name="Tracey A."/>
            <person name="Berriman M."/>
            <person name="Striepen B."/>
            <person name="Cotton J.A."/>
            <person name="Kissinger J.C."/>
        </authorList>
    </citation>
    <scope>NUCLEOTIDE SEQUENCE [LARGE SCALE GENOMIC DNA]</scope>
    <source>
        <strain evidence="8 9">IOWA-ATCC</strain>
    </source>
</reference>
<proteinExistence type="predicted"/>
<evidence type="ECO:0000256" key="2">
    <source>
        <dbReference type="ARBA" id="ARBA00022771"/>
    </source>
</evidence>
<dbReference type="SMART" id="SM00355">
    <property type="entry name" value="ZnF_C2H2"/>
    <property type="match status" value="3"/>
</dbReference>
<feature type="compositionally biased region" description="Low complexity" evidence="5">
    <location>
        <begin position="966"/>
        <end position="989"/>
    </location>
</feature>
<dbReference type="InterPro" id="IPR036443">
    <property type="entry name" value="Znf_RanBP2_sf"/>
</dbReference>
<dbReference type="InterPro" id="IPR001876">
    <property type="entry name" value="Znf_RanBP2"/>
</dbReference>
<dbReference type="OMA" id="WTIERIM"/>
<keyword evidence="3" id="KW-0862">Zinc</keyword>
<dbReference type="PANTHER" id="PTHR22938">
    <property type="entry name" value="ZINC FINGER PROTEIN 598"/>
    <property type="match status" value="1"/>
</dbReference>
<evidence type="ECO:0000256" key="3">
    <source>
        <dbReference type="ARBA" id="ARBA00022833"/>
    </source>
</evidence>
<evidence type="ECO:0000256" key="5">
    <source>
        <dbReference type="SAM" id="MobiDB-lite"/>
    </source>
</evidence>
<dbReference type="PANTHER" id="PTHR22938:SF0">
    <property type="entry name" value="E3 UBIQUITIN-PROTEIN LIGASE ZNF598"/>
    <property type="match status" value="1"/>
</dbReference>
<evidence type="ECO:0000259" key="6">
    <source>
        <dbReference type="PROSITE" id="PS50089"/>
    </source>
</evidence>
<dbReference type="GO" id="GO:0061630">
    <property type="term" value="F:ubiquitin protein ligase activity"/>
    <property type="evidence" value="ECO:0007669"/>
    <property type="project" value="InterPro"/>
</dbReference>
<gene>
    <name evidence="8" type="ORF">CPATCC_003278</name>
</gene>
<dbReference type="Proteomes" id="UP000593906">
    <property type="component" value="Chromosome 7"/>
</dbReference>
<evidence type="ECO:0000259" key="7">
    <source>
        <dbReference type="PROSITE" id="PS50199"/>
    </source>
</evidence>
<dbReference type="PROSITE" id="PS01358">
    <property type="entry name" value="ZF_RANBP2_1"/>
    <property type="match status" value="1"/>
</dbReference>
<dbReference type="InterPro" id="IPR013083">
    <property type="entry name" value="Znf_RING/FYVE/PHD"/>
</dbReference>
<dbReference type="SMART" id="SM00547">
    <property type="entry name" value="ZnF_RBZ"/>
    <property type="match status" value="1"/>
</dbReference>
<organism evidence="8 9">
    <name type="scientific">Cryptosporidium parvum</name>
    <dbReference type="NCBI Taxonomy" id="5807"/>
    <lineage>
        <taxon>Eukaryota</taxon>
        <taxon>Sar</taxon>
        <taxon>Alveolata</taxon>
        <taxon>Apicomplexa</taxon>
        <taxon>Conoidasida</taxon>
        <taxon>Coccidia</taxon>
        <taxon>Eucoccidiorida</taxon>
        <taxon>Eimeriorina</taxon>
        <taxon>Cryptosporidiidae</taxon>
        <taxon>Cryptosporidium</taxon>
    </lineage>
</organism>
<dbReference type="InterPro" id="IPR001841">
    <property type="entry name" value="Znf_RING"/>
</dbReference>
<dbReference type="Gene3D" id="3.30.40.10">
    <property type="entry name" value="Zinc/RING finger domain, C3HC4 (zinc finger)"/>
    <property type="match status" value="1"/>
</dbReference>
<evidence type="ECO:0000256" key="4">
    <source>
        <dbReference type="PROSITE-ProRule" id="PRU00322"/>
    </source>
</evidence>
<keyword evidence="2 4" id="KW-0863">Zinc-finger</keyword>
<feature type="compositionally biased region" description="Polar residues" evidence="5">
    <location>
        <begin position="990"/>
        <end position="1001"/>
    </location>
</feature>